<name>A0A1M5F5W5_SALEC</name>
<protein>
    <submittedName>
        <fullName evidence="1">Uncharacterized protein</fullName>
    </submittedName>
</protein>
<organism evidence="1 2">
    <name type="scientific">Salegentibacter echinorum</name>
    <dbReference type="NCBI Taxonomy" id="1073325"/>
    <lineage>
        <taxon>Bacteria</taxon>
        <taxon>Pseudomonadati</taxon>
        <taxon>Bacteroidota</taxon>
        <taxon>Flavobacteriia</taxon>
        <taxon>Flavobacteriales</taxon>
        <taxon>Flavobacteriaceae</taxon>
        <taxon>Salegentibacter</taxon>
    </lineage>
</organism>
<evidence type="ECO:0000313" key="2">
    <source>
        <dbReference type="Proteomes" id="UP000183945"/>
    </source>
</evidence>
<reference evidence="2" key="1">
    <citation type="submission" date="2016-11" db="EMBL/GenBank/DDBJ databases">
        <authorList>
            <person name="Varghese N."/>
            <person name="Submissions S."/>
        </authorList>
    </citation>
    <scope>NUCLEOTIDE SEQUENCE [LARGE SCALE GENOMIC DNA]</scope>
    <source>
        <strain evidence="2">DSM 24579</strain>
    </source>
</reference>
<dbReference type="AlphaFoldDB" id="A0A1M5F5W5"/>
<dbReference type="EMBL" id="FQVT01000003">
    <property type="protein sequence ID" value="SHF86899.1"/>
    <property type="molecule type" value="Genomic_DNA"/>
</dbReference>
<gene>
    <name evidence="1" type="ORF">SAMN05444483_10339</name>
</gene>
<keyword evidence="2" id="KW-1185">Reference proteome</keyword>
<accession>A0A1M5F5W5</accession>
<proteinExistence type="predicted"/>
<sequence>MRSHSLDSWTVRSNLMEFYDFINKNENLK</sequence>
<dbReference type="Proteomes" id="UP000183945">
    <property type="component" value="Unassembled WGS sequence"/>
</dbReference>
<evidence type="ECO:0000313" key="1">
    <source>
        <dbReference type="EMBL" id="SHF86899.1"/>
    </source>
</evidence>
<dbReference type="STRING" id="1073325.SAMN05444483_10339"/>